<evidence type="ECO:0000313" key="1">
    <source>
        <dbReference type="EMBL" id="CAD6205891.1"/>
    </source>
</evidence>
<evidence type="ECO:0000313" key="2">
    <source>
        <dbReference type="Proteomes" id="UP000604825"/>
    </source>
</evidence>
<dbReference type="Proteomes" id="UP000604825">
    <property type="component" value="Unassembled WGS sequence"/>
</dbReference>
<evidence type="ECO:0008006" key="3">
    <source>
        <dbReference type="Google" id="ProtNLM"/>
    </source>
</evidence>
<gene>
    <name evidence="1" type="ORF">NCGR_LOCUS3659</name>
</gene>
<sequence>MVMQKFDKNQYQILLYRFDALRQKGSVVEYQAAFEKIAQCLLLYNSGYDDTYFVNRFVVGLKEEIRSVIALHRPKDDVEDSEEVEVEDETILVVGQTVDSTQVKCRMLKVYGRIGKLEILILVDSGSVGTFVSQQLATWLEVPLSKCTPTQFVTADGGPMVCS</sequence>
<protein>
    <recommendedName>
        <fullName evidence="3">Retrotransposon gag domain-containing protein</fullName>
    </recommendedName>
</protein>
<name>A0A811MK23_9POAL</name>
<comment type="caution">
    <text evidence="1">The sequence shown here is derived from an EMBL/GenBank/DDBJ whole genome shotgun (WGS) entry which is preliminary data.</text>
</comment>
<dbReference type="AlphaFoldDB" id="A0A811MK23"/>
<proteinExistence type="predicted"/>
<organism evidence="1 2">
    <name type="scientific">Miscanthus lutarioriparius</name>
    <dbReference type="NCBI Taxonomy" id="422564"/>
    <lineage>
        <taxon>Eukaryota</taxon>
        <taxon>Viridiplantae</taxon>
        <taxon>Streptophyta</taxon>
        <taxon>Embryophyta</taxon>
        <taxon>Tracheophyta</taxon>
        <taxon>Spermatophyta</taxon>
        <taxon>Magnoliopsida</taxon>
        <taxon>Liliopsida</taxon>
        <taxon>Poales</taxon>
        <taxon>Poaceae</taxon>
        <taxon>PACMAD clade</taxon>
        <taxon>Panicoideae</taxon>
        <taxon>Andropogonodae</taxon>
        <taxon>Andropogoneae</taxon>
        <taxon>Saccharinae</taxon>
        <taxon>Miscanthus</taxon>
    </lineage>
</organism>
<accession>A0A811MK23</accession>
<keyword evidence="2" id="KW-1185">Reference proteome</keyword>
<reference evidence="1" key="1">
    <citation type="submission" date="2020-10" db="EMBL/GenBank/DDBJ databases">
        <authorList>
            <person name="Han B."/>
            <person name="Lu T."/>
            <person name="Zhao Q."/>
            <person name="Huang X."/>
            <person name="Zhao Y."/>
        </authorList>
    </citation>
    <scope>NUCLEOTIDE SEQUENCE</scope>
</reference>
<dbReference type="EMBL" id="CAJGYO010000001">
    <property type="protein sequence ID" value="CAD6205891.1"/>
    <property type="molecule type" value="Genomic_DNA"/>
</dbReference>